<sequence>MQGHWSAYIEGSRVFIFMKFNVKFTPALLLQSIFLFQHYGE</sequence>
<dbReference type="EMBL" id="GBXM01024616">
    <property type="protein sequence ID" value="JAH83961.1"/>
    <property type="molecule type" value="Transcribed_RNA"/>
</dbReference>
<evidence type="ECO:0000256" key="1">
    <source>
        <dbReference type="SAM" id="Phobius"/>
    </source>
</evidence>
<evidence type="ECO:0000313" key="2">
    <source>
        <dbReference type="EMBL" id="JAH83961.1"/>
    </source>
</evidence>
<reference evidence="2" key="2">
    <citation type="journal article" date="2015" name="Fish Shellfish Immunol.">
        <title>Early steps in the European eel (Anguilla anguilla)-Vibrio vulnificus interaction in the gills: Role of the RtxA13 toxin.</title>
        <authorList>
            <person name="Callol A."/>
            <person name="Pajuelo D."/>
            <person name="Ebbesson L."/>
            <person name="Teles M."/>
            <person name="MacKenzie S."/>
            <person name="Amaro C."/>
        </authorList>
    </citation>
    <scope>NUCLEOTIDE SEQUENCE</scope>
</reference>
<reference evidence="2" key="1">
    <citation type="submission" date="2014-11" db="EMBL/GenBank/DDBJ databases">
        <authorList>
            <person name="Amaro Gonzalez C."/>
        </authorList>
    </citation>
    <scope>NUCLEOTIDE SEQUENCE</scope>
</reference>
<organism evidence="2">
    <name type="scientific">Anguilla anguilla</name>
    <name type="common">European freshwater eel</name>
    <name type="synonym">Muraena anguilla</name>
    <dbReference type="NCBI Taxonomy" id="7936"/>
    <lineage>
        <taxon>Eukaryota</taxon>
        <taxon>Metazoa</taxon>
        <taxon>Chordata</taxon>
        <taxon>Craniata</taxon>
        <taxon>Vertebrata</taxon>
        <taxon>Euteleostomi</taxon>
        <taxon>Actinopterygii</taxon>
        <taxon>Neopterygii</taxon>
        <taxon>Teleostei</taxon>
        <taxon>Anguilliformes</taxon>
        <taxon>Anguillidae</taxon>
        <taxon>Anguilla</taxon>
    </lineage>
</organism>
<feature type="transmembrane region" description="Helical" evidence="1">
    <location>
        <begin position="20"/>
        <end position="39"/>
    </location>
</feature>
<dbReference type="AlphaFoldDB" id="A0A0E9W0X3"/>
<accession>A0A0E9W0X3</accession>
<keyword evidence="1" id="KW-0812">Transmembrane</keyword>
<name>A0A0E9W0X3_ANGAN</name>
<keyword evidence="1" id="KW-1133">Transmembrane helix</keyword>
<protein>
    <submittedName>
        <fullName evidence="2">Uncharacterized protein</fullName>
    </submittedName>
</protein>
<proteinExistence type="predicted"/>
<keyword evidence="1" id="KW-0472">Membrane</keyword>